<reference evidence="2 3" key="1">
    <citation type="submission" date="2021-02" db="EMBL/GenBank/DDBJ databases">
        <authorList>
            <person name="Lee D.-H."/>
        </authorList>
    </citation>
    <scope>NUCLEOTIDE SEQUENCE [LARGE SCALE GENOMIC DNA]</scope>
    <source>
        <strain evidence="2 3">MMS20-R2-29</strain>
    </source>
</reference>
<evidence type="ECO:0000313" key="3">
    <source>
        <dbReference type="Proteomes" id="UP000809587"/>
    </source>
</evidence>
<feature type="region of interest" description="Disordered" evidence="1">
    <location>
        <begin position="118"/>
        <end position="139"/>
    </location>
</feature>
<feature type="region of interest" description="Disordered" evidence="1">
    <location>
        <begin position="1"/>
        <end position="30"/>
    </location>
</feature>
<sequence length="139" mass="14858">MRCGYGHPTTRAGPGGADGEQSAAHLFGGGETHPGVLRALRRRNERVGRFWLASDQPGPGASYPGGDVDPVLDGRRVLVVDAEDSFAVMLGQQLRSLGLDVTVRRHDEPFTVDAYDLVVSGPGRGDPRDGADPRVRLRS</sequence>
<comment type="caution">
    <text evidence="2">The sequence shown here is derived from an EMBL/GenBank/DDBJ whole genome shotgun (WGS) entry which is preliminary data.</text>
</comment>
<dbReference type="Proteomes" id="UP000809587">
    <property type="component" value="Unassembled WGS sequence"/>
</dbReference>
<gene>
    <name evidence="2" type="ORF">JQN84_12720</name>
</gene>
<accession>A0ABS2JB39</accession>
<dbReference type="EMBL" id="JAFEUO010000003">
    <property type="protein sequence ID" value="MBM7083381.1"/>
    <property type="molecule type" value="Genomic_DNA"/>
</dbReference>
<dbReference type="RefSeq" id="WP_204958568.1">
    <property type="nucleotide sequence ID" value="NZ_JAFEUO010000003.1"/>
</dbReference>
<organism evidence="2 3">
    <name type="scientific">Micromonospora humidisoli</name>
    <dbReference type="NCBI Taxonomy" id="2807622"/>
    <lineage>
        <taxon>Bacteria</taxon>
        <taxon>Bacillati</taxon>
        <taxon>Actinomycetota</taxon>
        <taxon>Actinomycetes</taxon>
        <taxon>Micromonosporales</taxon>
        <taxon>Micromonosporaceae</taxon>
        <taxon>Micromonospora</taxon>
    </lineage>
</organism>
<evidence type="ECO:0000313" key="2">
    <source>
        <dbReference type="EMBL" id="MBM7083381.1"/>
    </source>
</evidence>
<feature type="compositionally biased region" description="Basic and acidic residues" evidence="1">
    <location>
        <begin position="125"/>
        <end position="139"/>
    </location>
</feature>
<keyword evidence="3" id="KW-1185">Reference proteome</keyword>
<dbReference type="InterPro" id="IPR029062">
    <property type="entry name" value="Class_I_gatase-like"/>
</dbReference>
<proteinExistence type="predicted"/>
<evidence type="ECO:0000256" key="1">
    <source>
        <dbReference type="SAM" id="MobiDB-lite"/>
    </source>
</evidence>
<dbReference type="Gene3D" id="3.40.50.880">
    <property type="match status" value="1"/>
</dbReference>
<name>A0ABS2JB39_9ACTN</name>
<dbReference type="SUPFAM" id="SSF52317">
    <property type="entry name" value="Class I glutamine amidotransferase-like"/>
    <property type="match status" value="1"/>
</dbReference>
<protein>
    <submittedName>
        <fullName evidence="2">Uncharacterized protein</fullName>
    </submittedName>
</protein>